<organism evidence="8 9">
    <name type="scientific">Babesia duncani</name>
    <dbReference type="NCBI Taxonomy" id="323732"/>
    <lineage>
        <taxon>Eukaryota</taxon>
        <taxon>Sar</taxon>
        <taxon>Alveolata</taxon>
        <taxon>Apicomplexa</taxon>
        <taxon>Aconoidasida</taxon>
        <taxon>Piroplasmida</taxon>
        <taxon>Babesiidae</taxon>
        <taxon>Babesia</taxon>
    </lineage>
</organism>
<dbReference type="Pfam" id="PF01823">
    <property type="entry name" value="MACPF"/>
    <property type="match status" value="1"/>
</dbReference>
<dbReference type="GO" id="GO:0005576">
    <property type="term" value="C:extracellular region"/>
    <property type="evidence" value="ECO:0007669"/>
    <property type="project" value="UniProtKB-SubCell"/>
</dbReference>
<dbReference type="AlphaFoldDB" id="A0AAD9PMI9"/>
<feature type="compositionally biased region" description="Basic and acidic residues" evidence="5">
    <location>
        <begin position="64"/>
        <end position="81"/>
    </location>
</feature>
<evidence type="ECO:0000256" key="4">
    <source>
        <dbReference type="ARBA" id="ARBA00023157"/>
    </source>
</evidence>
<evidence type="ECO:0000256" key="1">
    <source>
        <dbReference type="ARBA" id="ARBA00004613"/>
    </source>
</evidence>
<keyword evidence="9" id="KW-1185">Reference proteome</keyword>
<dbReference type="GO" id="GO:0031640">
    <property type="term" value="P:killing of cells of another organism"/>
    <property type="evidence" value="ECO:0007669"/>
    <property type="project" value="UniProtKB-KW"/>
</dbReference>
<evidence type="ECO:0000256" key="2">
    <source>
        <dbReference type="ARBA" id="ARBA00022525"/>
    </source>
</evidence>
<dbReference type="PROSITE" id="PS51412">
    <property type="entry name" value="MACPF_2"/>
    <property type="match status" value="1"/>
</dbReference>
<keyword evidence="3" id="KW-0204">Cytolysis</keyword>
<accession>A0AAD9PMI9</accession>
<dbReference type="EMBL" id="JALLKP010000001">
    <property type="protein sequence ID" value="KAK2197147.1"/>
    <property type="molecule type" value="Genomic_DNA"/>
</dbReference>
<feature type="region of interest" description="Disordered" evidence="5">
    <location>
        <begin position="219"/>
        <end position="265"/>
    </location>
</feature>
<comment type="subcellular location">
    <subcellularLocation>
        <location evidence="1">Secreted</location>
    </subcellularLocation>
</comment>
<evidence type="ECO:0000313" key="8">
    <source>
        <dbReference type="EMBL" id="KAK2197147.1"/>
    </source>
</evidence>
<sequence>MRAKLYLFEAVVAAFLINCSNAVRTDDLKTPPTSPKPKRRSKSPHAITLDDLLKESLFGYNGGTRKEPIHKNAGPTKKETTTELNDNAQTTVPDEPKALETTANDENNDKLNAVDDELVAQSNLNDEKPKEVEDLQDLNKPNELDNDKEEDNLADVTNAQEISGDSEIGTTEESDETSQVEDEDTSTTDEGSSFITPDEDTYFKGPNYNTRQRLQENLANLSDPVPSSTEDGPAEETPEEKEDDEEQEDASTALENQDNTHPYIRKSPENLKEVGLDTLATVGNLLAGHVAKKLNAPTLSKKKESTHNGFKRSANTIKSKYGGLKLKRETNGNSEHLVSGKTTQQEIQPVKLESDLISSNADLSIALRYLGAGYDIIFGNPLGDPTIMVDPGYRNPVIRLNWDYEYFNDDGANLKEPKGSWVRPELSCRQAESIIKINTVDDYKKELSVDAQISANIPFYFSFSGSAGYKNFVKNSSSKNTHTYILKTYCLRYVAGISDYKNMQTTPEFMAAVENLPKDFDANKCPIEKFSNDENDPACLNEIKPWMQFFKDFGTHFTTIIHLGGKVTNQFTVDKSDITSIKQKGLNIDSVLKANVGIPFSNLGGGVASSSETMTKSAANSLNSEKLVIVIGGDIQADVTDKKSMREWTMSLTHKPMPIKVRLESIRTLIPDPTRQAIFDKALTYYSETYGISHDEMYRVDGKSMGVGTIIMDAKVTTFNGIGAGSAVCPPMTSIIMGYSMVYNKLSNGFLSLRENDFDLQILNCPIGEEKCIVSADPSAEIRIWIVCGENPIPLLMQHTAFERSKPVAASCDAGYSIAYGFGISIPRGLDALASDSYACRPGQSTCYHGSQSKTSSNAVWIACVEESAPELTKITNHVVSVSNPSCTDKNKYSDFKNNLCPPKSRLITGWDMYLSETKKEYKKPFSPCYRSRGGCEIAPHMKAEHDKCQAYYSWISCLAE</sequence>
<evidence type="ECO:0000256" key="5">
    <source>
        <dbReference type="SAM" id="MobiDB-lite"/>
    </source>
</evidence>
<gene>
    <name evidence="8" type="ORF">BdWA1_000146</name>
</gene>
<proteinExistence type="predicted"/>
<feature type="compositionally biased region" description="Polar residues" evidence="5">
    <location>
        <begin position="155"/>
        <end position="169"/>
    </location>
</feature>
<evidence type="ECO:0000256" key="6">
    <source>
        <dbReference type="SAM" id="SignalP"/>
    </source>
</evidence>
<evidence type="ECO:0000256" key="3">
    <source>
        <dbReference type="ARBA" id="ARBA00022852"/>
    </source>
</evidence>
<keyword evidence="2" id="KW-0964">Secreted</keyword>
<dbReference type="PANTHER" id="PTHR45742">
    <property type="entry name" value="COMPLEMENT COMPONENT C6"/>
    <property type="match status" value="1"/>
</dbReference>
<feature type="signal peptide" evidence="6">
    <location>
        <begin position="1"/>
        <end position="22"/>
    </location>
</feature>
<evidence type="ECO:0000313" key="9">
    <source>
        <dbReference type="Proteomes" id="UP001214638"/>
    </source>
</evidence>
<dbReference type="GeneID" id="94334444"/>
<comment type="caution">
    <text evidence="8">The sequence shown here is derived from an EMBL/GenBank/DDBJ whole genome shotgun (WGS) entry which is preliminary data.</text>
</comment>
<evidence type="ECO:0000259" key="7">
    <source>
        <dbReference type="PROSITE" id="PS51412"/>
    </source>
</evidence>
<keyword evidence="6" id="KW-0732">Signal</keyword>
<feature type="compositionally biased region" description="Polar residues" evidence="5">
    <location>
        <begin position="82"/>
        <end position="92"/>
    </location>
</feature>
<feature type="compositionally biased region" description="Acidic residues" evidence="5">
    <location>
        <begin position="170"/>
        <end position="187"/>
    </location>
</feature>
<protein>
    <submittedName>
        <fullName evidence="8">Membrane attack complex component-perforin (MACPF) domain</fullName>
    </submittedName>
</protein>
<dbReference type="KEGG" id="bdw:94334444"/>
<feature type="compositionally biased region" description="Acidic residues" evidence="5">
    <location>
        <begin position="232"/>
        <end position="249"/>
    </location>
</feature>
<feature type="region of interest" description="Disordered" evidence="5">
    <location>
        <begin position="25"/>
        <end position="207"/>
    </location>
</feature>
<feature type="chain" id="PRO_5041926450" evidence="6">
    <location>
        <begin position="23"/>
        <end position="961"/>
    </location>
</feature>
<dbReference type="InterPro" id="IPR020864">
    <property type="entry name" value="MACPF"/>
</dbReference>
<dbReference type="PANTHER" id="PTHR45742:SF8">
    <property type="entry name" value="FLOCCULATION PROTEIN FLO11"/>
    <property type="match status" value="1"/>
</dbReference>
<feature type="domain" description="MACPF" evidence="7">
    <location>
        <begin position="353"/>
        <end position="701"/>
    </location>
</feature>
<dbReference type="Proteomes" id="UP001214638">
    <property type="component" value="Unassembled WGS sequence"/>
</dbReference>
<dbReference type="RefSeq" id="XP_067803989.1">
    <property type="nucleotide sequence ID" value="XM_067945198.1"/>
</dbReference>
<name>A0AAD9PMI9_9APIC</name>
<dbReference type="SMART" id="SM00457">
    <property type="entry name" value="MACPF"/>
    <property type="match status" value="1"/>
</dbReference>
<keyword evidence="4" id="KW-1015">Disulfide bond</keyword>
<feature type="compositionally biased region" description="Polar residues" evidence="5">
    <location>
        <begin position="219"/>
        <end position="228"/>
    </location>
</feature>
<reference evidence="8" key="1">
    <citation type="journal article" date="2023" name="Nat. Microbiol.">
        <title>Babesia duncani multi-omics identifies virulence factors and drug targets.</title>
        <authorList>
            <person name="Singh P."/>
            <person name="Lonardi S."/>
            <person name="Liang Q."/>
            <person name="Vydyam P."/>
            <person name="Khabirova E."/>
            <person name="Fang T."/>
            <person name="Gihaz S."/>
            <person name="Thekkiniath J."/>
            <person name="Munshi M."/>
            <person name="Abel S."/>
            <person name="Ciampossin L."/>
            <person name="Batugedara G."/>
            <person name="Gupta M."/>
            <person name="Lu X.M."/>
            <person name="Lenz T."/>
            <person name="Chakravarty S."/>
            <person name="Cornillot E."/>
            <person name="Hu Y."/>
            <person name="Ma W."/>
            <person name="Gonzalez L.M."/>
            <person name="Sanchez S."/>
            <person name="Estrada K."/>
            <person name="Sanchez-Flores A."/>
            <person name="Montero E."/>
            <person name="Harb O.S."/>
            <person name="Le Roch K.G."/>
            <person name="Mamoun C.B."/>
        </authorList>
    </citation>
    <scope>NUCLEOTIDE SEQUENCE</scope>
    <source>
        <strain evidence="8">WA1</strain>
    </source>
</reference>